<dbReference type="PROSITE" id="PS50125">
    <property type="entry name" value="GUANYLATE_CYCLASE_2"/>
    <property type="match status" value="1"/>
</dbReference>
<accession>A0A1J1LLM9</accession>
<comment type="similarity">
    <text evidence="1">Belongs to the adenylyl cyclase class-3 family.</text>
</comment>
<dbReference type="CDD" id="cd17538">
    <property type="entry name" value="REC_D1_PleD-like"/>
    <property type="match status" value="1"/>
</dbReference>
<dbReference type="EMBL" id="CZDF01000158">
    <property type="protein sequence ID" value="CUR33469.1"/>
    <property type="molecule type" value="Genomic_DNA"/>
</dbReference>
<feature type="modified residue" description="4-aspartylphosphate" evidence="2">
    <location>
        <position position="56"/>
    </location>
</feature>
<feature type="domain" description="Guanylate cyclase" evidence="5">
    <location>
        <begin position="194"/>
        <end position="323"/>
    </location>
</feature>
<proteinExistence type="inferred from homology"/>
<dbReference type="Gene3D" id="3.30.70.1230">
    <property type="entry name" value="Nucleotide cyclase"/>
    <property type="match status" value="1"/>
</dbReference>
<evidence type="ECO:0000259" key="4">
    <source>
        <dbReference type="PROSITE" id="PS50110"/>
    </source>
</evidence>
<evidence type="ECO:0000256" key="1">
    <source>
        <dbReference type="ARBA" id="ARBA00005381"/>
    </source>
</evidence>
<feature type="domain" description="Response regulatory" evidence="4">
    <location>
        <begin position="7"/>
        <end position="123"/>
    </location>
</feature>
<dbReference type="Gene3D" id="3.40.50.2300">
    <property type="match status" value="1"/>
</dbReference>
<dbReference type="SUPFAM" id="SSF48452">
    <property type="entry name" value="TPR-like"/>
    <property type="match status" value="1"/>
</dbReference>
<dbReference type="InterPro" id="IPR001789">
    <property type="entry name" value="Sig_transdc_resp-reg_receiver"/>
</dbReference>
<dbReference type="CDD" id="cd07302">
    <property type="entry name" value="CHD"/>
    <property type="match status" value="1"/>
</dbReference>
<dbReference type="Proteomes" id="UP000184315">
    <property type="component" value="Unassembled WGS sequence"/>
</dbReference>
<dbReference type="PROSITE" id="PS50110">
    <property type="entry name" value="RESPONSE_REGULATORY"/>
    <property type="match status" value="1"/>
</dbReference>
<dbReference type="PANTHER" id="PTHR43081:SF1">
    <property type="entry name" value="ADENYLATE CYCLASE, TERMINAL-DIFFERENTIATION SPECIFIC"/>
    <property type="match status" value="1"/>
</dbReference>
<dbReference type="SMART" id="SM00448">
    <property type="entry name" value="REC"/>
    <property type="match status" value="1"/>
</dbReference>
<dbReference type="SUPFAM" id="SSF52172">
    <property type="entry name" value="CheY-like"/>
    <property type="match status" value="1"/>
</dbReference>
<gene>
    <name evidence="6" type="ORF">PL9214520008</name>
</gene>
<dbReference type="SUPFAM" id="SSF55073">
    <property type="entry name" value="Nucleotide cyclase"/>
    <property type="match status" value="1"/>
</dbReference>
<dbReference type="InterPro" id="IPR011006">
    <property type="entry name" value="CheY-like_superfamily"/>
</dbReference>
<reference evidence="7" key="1">
    <citation type="submission" date="2015-10" db="EMBL/GenBank/DDBJ databases">
        <authorList>
            <person name="Regsiter A."/>
            <person name="william w."/>
        </authorList>
    </citation>
    <scope>NUCLEOTIDE SEQUENCE [LARGE SCALE GENOMIC DNA]</scope>
</reference>
<name>A0A1J1LLM9_9CYAN</name>
<evidence type="ECO:0000313" key="6">
    <source>
        <dbReference type="EMBL" id="CUR33469.1"/>
    </source>
</evidence>
<dbReference type="OrthoDB" id="337251at2"/>
<dbReference type="InterPro" id="IPR011990">
    <property type="entry name" value="TPR-like_helical_dom_sf"/>
</dbReference>
<dbReference type="Pfam" id="PF00072">
    <property type="entry name" value="Response_reg"/>
    <property type="match status" value="1"/>
</dbReference>
<evidence type="ECO:0000259" key="5">
    <source>
        <dbReference type="PROSITE" id="PS50125"/>
    </source>
</evidence>
<dbReference type="AlphaFoldDB" id="A0A1J1LLM9"/>
<dbReference type="PROSITE" id="PS50005">
    <property type="entry name" value="TPR"/>
    <property type="match status" value="1"/>
</dbReference>
<dbReference type="Pfam" id="PF00211">
    <property type="entry name" value="Guanylate_cyc"/>
    <property type="match status" value="1"/>
</dbReference>
<evidence type="ECO:0000256" key="3">
    <source>
        <dbReference type="PROSITE-ProRule" id="PRU00339"/>
    </source>
</evidence>
<keyword evidence="2" id="KW-0597">Phosphoprotein</keyword>
<keyword evidence="3" id="KW-0802">TPR repeat</keyword>
<dbReference type="SMART" id="SM00044">
    <property type="entry name" value="CYCc"/>
    <property type="match status" value="1"/>
</dbReference>
<dbReference type="GO" id="GO:0000160">
    <property type="term" value="P:phosphorelay signal transduction system"/>
    <property type="evidence" value="ECO:0007669"/>
    <property type="project" value="InterPro"/>
</dbReference>
<dbReference type="InterPro" id="IPR001054">
    <property type="entry name" value="A/G_cyclase"/>
</dbReference>
<dbReference type="InterPro" id="IPR019734">
    <property type="entry name" value="TPR_rpt"/>
</dbReference>
<evidence type="ECO:0000256" key="2">
    <source>
        <dbReference type="PROSITE-ProRule" id="PRU00169"/>
    </source>
</evidence>
<protein>
    <submittedName>
        <fullName evidence="6">Adenylate/guanylate cyclase</fullName>
    </submittedName>
</protein>
<dbReference type="STRING" id="671072.PL9214520008"/>
<organism evidence="6 7">
    <name type="scientific">Planktothrix tepida PCC 9214</name>
    <dbReference type="NCBI Taxonomy" id="671072"/>
    <lineage>
        <taxon>Bacteria</taxon>
        <taxon>Bacillati</taxon>
        <taxon>Cyanobacteriota</taxon>
        <taxon>Cyanophyceae</taxon>
        <taxon>Oscillatoriophycideae</taxon>
        <taxon>Oscillatoriales</taxon>
        <taxon>Microcoleaceae</taxon>
        <taxon>Planktothrix</taxon>
    </lineage>
</organism>
<feature type="repeat" description="TPR" evidence="3">
    <location>
        <begin position="405"/>
        <end position="438"/>
    </location>
</feature>
<sequence length="458" mass="51995">MSNPSPCILLVDDEPMNLRLLENLLASAGYQTQSATSGIEAIQLTQTCIPDLVLLDVMMPEMNGFEVCHYFRQQEFLKTIPIIFLTALDDEESKLKGMEQMADDYITKPFKSRLLLAKVANLLQLQEIRQASHQTLMKRRIQETTKRQLSVAWQINEDLSEKFRLFVPEQFLNRIAPEGVESIRLGNVTEEELTILFCDIRDFTAIAESQNPQETFEWLNAFFNKMSGCITSHHGFIDKYLGDAIMAVFDRPQLQSQDALNAALIMKKSLQEFNHPHFKKRQHPINIGIGIHTGKGMIGTLGSEERMDSTVIGDVVNTASRLEGLTKVYGCTIIVSQSTLEHLNKATTWVETVSDSLVTQYPVTPDLFYWRWIDCVIPRGKQNAIEIYELLGTLSSAFSTSEVLILSQFDQGIQAWKNQNYEEALGYFQTVLQHNPNDTITSLYIQRCHEQLGLTVSS</sequence>
<dbReference type="RefSeq" id="WP_072720115.1">
    <property type="nucleotide sequence ID" value="NZ_LN889803.1"/>
</dbReference>
<dbReference type="InterPro" id="IPR050697">
    <property type="entry name" value="Adenylyl/Guanylyl_Cyclase_3/4"/>
</dbReference>
<dbReference type="InterPro" id="IPR029787">
    <property type="entry name" value="Nucleotide_cyclase"/>
</dbReference>
<keyword evidence="7" id="KW-1185">Reference proteome</keyword>
<dbReference type="GO" id="GO:0006171">
    <property type="term" value="P:cAMP biosynthetic process"/>
    <property type="evidence" value="ECO:0007669"/>
    <property type="project" value="TreeGrafter"/>
</dbReference>
<dbReference type="GO" id="GO:0004016">
    <property type="term" value="F:adenylate cyclase activity"/>
    <property type="evidence" value="ECO:0007669"/>
    <property type="project" value="UniProtKB-ARBA"/>
</dbReference>
<dbReference type="PANTHER" id="PTHR43081">
    <property type="entry name" value="ADENYLATE CYCLASE, TERMINAL-DIFFERENTIATION SPECIFIC-RELATED"/>
    <property type="match status" value="1"/>
</dbReference>
<evidence type="ECO:0000313" key="7">
    <source>
        <dbReference type="Proteomes" id="UP000184315"/>
    </source>
</evidence>